<evidence type="ECO:0000313" key="3">
    <source>
        <dbReference type="Proteomes" id="UP000554520"/>
    </source>
</evidence>
<dbReference type="EMBL" id="JACHXN010000005">
    <property type="protein sequence ID" value="MBB3145444.1"/>
    <property type="molecule type" value="Genomic_DNA"/>
</dbReference>
<reference evidence="2 3" key="1">
    <citation type="submission" date="2020-08" db="EMBL/GenBank/DDBJ databases">
        <title>Genomic Encyclopedia of Type Strains, Phase III (KMG-III): the genomes of soil and plant-associated and newly described type strains.</title>
        <authorList>
            <person name="Whitman W."/>
        </authorList>
    </citation>
    <scope>NUCLEOTIDE SEQUENCE [LARGE SCALE GENOMIC DNA]</scope>
    <source>
        <strain evidence="2 3">CECT 7015</strain>
    </source>
</reference>
<dbReference type="AlphaFoldDB" id="A0A839U606"/>
<sequence length="99" mass="10835">MAELTTPIVFIVDDDVHLRQALGNLFASVGMRVELFGSTSALRARPAVEISSLCQATRSTRRENLIYRSSGDHCAPFARKGGSDGTDCNTAPDRSFFRK</sequence>
<evidence type="ECO:0000256" key="1">
    <source>
        <dbReference type="SAM" id="MobiDB-lite"/>
    </source>
</evidence>
<keyword evidence="3" id="KW-1185">Reference proteome</keyword>
<evidence type="ECO:0000313" key="2">
    <source>
        <dbReference type="EMBL" id="MBB3145444.1"/>
    </source>
</evidence>
<dbReference type="Proteomes" id="UP000554520">
    <property type="component" value="Unassembled WGS sequence"/>
</dbReference>
<name>A0A839U606_9HYPH</name>
<proteinExistence type="predicted"/>
<gene>
    <name evidence="2" type="ORF">FHS21_001856</name>
</gene>
<protein>
    <submittedName>
        <fullName evidence="2">Uncharacterized protein</fullName>
    </submittedName>
</protein>
<organism evidence="2 3">
    <name type="scientific">Phyllobacterium trifolii</name>
    <dbReference type="NCBI Taxonomy" id="300193"/>
    <lineage>
        <taxon>Bacteria</taxon>
        <taxon>Pseudomonadati</taxon>
        <taxon>Pseudomonadota</taxon>
        <taxon>Alphaproteobacteria</taxon>
        <taxon>Hyphomicrobiales</taxon>
        <taxon>Phyllobacteriaceae</taxon>
        <taxon>Phyllobacterium</taxon>
    </lineage>
</organism>
<accession>A0A839U606</accession>
<feature type="region of interest" description="Disordered" evidence="1">
    <location>
        <begin position="78"/>
        <end position="99"/>
    </location>
</feature>
<comment type="caution">
    <text evidence="2">The sequence shown here is derived from an EMBL/GenBank/DDBJ whole genome shotgun (WGS) entry which is preliminary data.</text>
</comment>